<evidence type="ECO:0000313" key="3">
    <source>
        <dbReference type="EMBL" id="QJR12748.1"/>
    </source>
</evidence>
<evidence type="ECO:0000313" key="4">
    <source>
        <dbReference type="Proteomes" id="UP000501534"/>
    </source>
</evidence>
<reference evidence="3 4" key="1">
    <citation type="submission" date="2020-04" db="EMBL/GenBank/DDBJ databases">
        <title>Usitatibacter rugosus gen. nov., sp. nov. and Usitatibacter palustris sp. nov., novel members of Usitatibacteraceae fam. nov. within the order Nitrosomonadales isolated from soil.</title>
        <authorList>
            <person name="Huber K.J."/>
            <person name="Neumann-Schaal M."/>
            <person name="Geppert A."/>
            <person name="Luckner M."/>
            <person name="Wanner G."/>
            <person name="Overmann J."/>
        </authorList>
    </citation>
    <scope>NUCLEOTIDE SEQUENCE [LARGE SCALE GENOMIC DNA]</scope>
    <source>
        <strain evidence="3 4">0125_3</strain>
    </source>
</reference>
<proteinExistence type="inferred from homology"/>
<comment type="similarity">
    <text evidence="1">Belongs to the UPF0065 (bug) family.</text>
</comment>
<feature type="chain" id="PRO_5027012235" description="Tripartite-type tricarboxylate transporter receptor subunit TctC" evidence="2">
    <location>
        <begin position="19"/>
        <end position="319"/>
    </location>
</feature>
<accession>A0A6M4H0S4</accession>
<keyword evidence="4" id="KW-1185">Reference proteome</keyword>
<dbReference type="CDD" id="cd13578">
    <property type="entry name" value="PBP2_Bug27"/>
    <property type="match status" value="1"/>
</dbReference>
<keyword evidence="2" id="KW-0732">Signal</keyword>
<dbReference type="InterPro" id="IPR005064">
    <property type="entry name" value="BUG"/>
</dbReference>
<dbReference type="Gene3D" id="3.40.190.150">
    <property type="entry name" value="Bordetella uptake gene, domain 1"/>
    <property type="match status" value="1"/>
</dbReference>
<organism evidence="3 4">
    <name type="scientific">Usitatibacter rugosus</name>
    <dbReference type="NCBI Taxonomy" id="2732067"/>
    <lineage>
        <taxon>Bacteria</taxon>
        <taxon>Pseudomonadati</taxon>
        <taxon>Pseudomonadota</taxon>
        <taxon>Betaproteobacteria</taxon>
        <taxon>Nitrosomonadales</taxon>
        <taxon>Usitatibacteraceae</taxon>
        <taxon>Usitatibacter</taxon>
    </lineage>
</organism>
<name>A0A6M4H0S4_9PROT</name>
<evidence type="ECO:0000256" key="1">
    <source>
        <dbReference type="ARBA" id="ARBA00006987"/>
    </source>
</evidence>
<dbReference type="Gene3D" id="3.40.190.10">
    <property type="entry name" value="Periplasmic binding protein-like II"/>
    <property type="match status" value="1"/>
</dbReference>
<sequence>MRRLLFLFVLALAGHAFADWTPTRPVKLVVPFAAGGQPDVVARTLAEPLSKALGQPVVVENRPGAGGNIAAEVVARSAPDGLTLLVGTNGPLVVSPALYKDLPYDPLRDLAPITLVGTSPNLIAVNASLRIATLKELVSRAKAEPGKLNFASVGKGSISQLSMELLNGAAGIRTVHIPYNGGAPAVMALVAGDVQLLSLNPTALIPQVEAGKVRVLAQTSAKRSPLIANVPTVAESGYPGFEADVWIAVMAPAKTPPEALARLNAELVRIIRSPELKASLWDRQWIDPVGSTPEALAERLRTERERWARAASALNLTLD</sequence>
<dbReference type="Pfam" id="PF03401">
    <property type="entry name" value="TctC"/>
    <property type="match status" value="1"/>
</dbReference>
<dbReference type="SUPFAM" id="SSF53850">
    <property type="entry name" value="Periplasmic binding protein-like II"/>
    <property type="match status" value="1"/>
</dbReference>
<dbReference type="Proteomes" id="UP000501534">
    <property type="component" value="Chromosome"/>
</dbReference>
<dbReference type="AlphaFoldDB" id="A0A6M4H0S4"/>
<gene>
    <name evidence="3" type="ORF">DSM104443_03841</name>
</gene>
<dbReference type="PANTHER" id="PTHR42928">
    <property type="entry name" value="TRICARBOXYLATE-BINDING PROTEIN"/>
    <property type="match status" value="1"/>
</dbReference>
<protein>
    <recommendedName>
        <fullName evidence="5">Tripartite-type tricarboxylate transporter receptor subunit TctC</fullName>
    </recommendedName>
</protein>
<feature type="signal peptide" evidence="2">
    <location>
        <begin position="1"/>
        <end position="18"/>
    </location>
</feature>
<dbReference type="PANTHER" id="PTHR42928:SF5">
    <property type="entry name" value="BLR1237 PROTEIN"/>
    <property type="match status" value="1"/>
</dbReference>
<dbReference type="PIRSF" id="PIRSF017082">
    <property type="entry name" value="YflP"/>
    <property type="match status" value="1"/>
</dbReference>
<dbReference type="InterPro" id="IPR042100">
    <property type="entry name" value="Bug_dom1"/>
</dbReference>
<dbReference type="EMBL" id="CP053069">
    <property type="protein sequence ID" value="QJR12748.1"/>
    <property type="molecule type" value="Genomic_DNA"/>
</dbReference>
<dbReference type="KEGG" id="uru:DSM104443_03841"/>
<evidence type="ECO:0008006" key="5">
    <source>
        <dbReference type="Google" id="ProtNLM"/>
    </source>
</evidence>
<dbReference type="RefSeq" id="WP_171095218.1">
    <property type="nucleotide sequence ID" value="NZ_CP053069.1"/>
</dbReference>
<evidence type="ECO:0000256" key="2">
    <source>
        <dbReference type="SAM" id="SignalP"/>
    </source>
</evidence>